<dbReference type="InterPro" id="IPR051120">
    <property type="entry name" value="ABC_AA/LPS_Transport"/>
</dbReference>
<evidence type="ECO:0000259" key="4">
    <source>
        <dbReference type="PROSITE" id="PS50893"/>
    </source>
</evidence>
<keyword evidence="2" id="KW-0547">Nucleotide-binding</keyword>
<comment type="caution">
    <text evidence="5">The sequence shown here is derived from an EMBL/GenBank/DDBJ whole genome shotgun (WGS) entry which is preliminary data.</text>
</comment>
<evidence type="ECO:0000256" key="3">
    <source>
        <dbReference type="ARBA" id="ARBA00022840"/>
    </source>
</evidence>
<dbReference type="InterPro" id="IPR003593">
    <property type="entry name" value="AAA+_ATPase"/>
</dbReference>
<dbReference type="PROSITE" id="PS50893">
    <property type="entry name" value="ABC_TRANSPORTER_2"/>
    <property type="match status" value="1"/>
</dbReference>
<sequence>MSILELHNISLRFGGVVALDDVSLNVPAGMTFGLIGPNGAGKTTLVNVISGLIPPNSGSMVFDGRKDGPWPIATSVGYGIVRTFQQTRAFLGLTVRENLRIAAAVSPQPEMIGDLVDACGLAEVMDRTASELPYAALRHLGIALALALRPRLLLLDEPAVGLSGDELERLGHLIRRWMDAGITILLIEHNVRFLMDLSDRVAVLDRGRLLFEGTPEECQSNPDVINTYLGRGGSDVEH</sequence>
<keyword evidence="3 5" id="KW-0067">ATP-binding</keyword>
<dbReference type="InterPro" id="IPR032823">
    <property type="entry name" value="BCA_ABC_TP_C"/>
</dbReference>
<dbReference type="Pfam" id="PF00005">
    <property type="entry name" value="ABC_tran"/>
    <property type="match status" value="1"/>
</dbReference>
<feature type="domain" description="ABC transporter" evidence="4">
    <location>
        <begin position="4"/>
        <end position="231"/>
    </location>
</feature>
<dbReference type="SUPFAM" id="SSF52540">
    <property type="entry name" value="P-loop containing nucleoside triphosphate hydrolases"/>
    <property type="match status" value="1"/>
</dbReference>
<gene>
    <name evidence="5" type="ORF">ACFPOD_04630</name>
</gene>
<evidence type="ECO:0000256" key="2">
    <source>
        <dbReference type="ARBA" id="ARBA00022741"/>
    </source>
</evidence>
<dbReference type="SMART" id="SM00382">
    <property type="entry name" value="AAA"/>
    <property type="match status" value="1"/>
</dbReference>
<evidence type="ECO:0000313" key="5">
    <source>
        <dbReference type="EMBL" id="MFC5584387.1"/>
    </source>
</evidence>
<accession>A0ABW0T4T2</accession>
<dbReference type="RefSeq" id="WP_223022549.1">
    <property type="nucleotide sequence ID" value="NZ_CP078143.1"/>
</dbReference>
<name>A0ABW0T4T2_9HYPH</name>
<keyword evidence="6" id="KW-1185">Reference proteome</keyword>
<dbReference type="Gene3D" id="3.40.50.300">
    <property type="entry name" value="P-loop containing nucleotide triphosphate hydrolases"/>
    <property type="match status" value="1"/>
</dbReference>
<protein>
    <submittedName>
        <fullName evidence="5">ABC transporter ATP-binding protein</fullName>
    </submittedName>
</protein>
<dbReference type="EMBL" id="JBHSNB010000001">
    <property type="protein sequence ID" value="MFC5584387.1"/>
    <property type="molecule type" value="Genomic_DNA"/>
</dbReference>
<evidence type="ECO:0000256" key="1">
    <source>
        <dbReference type="ARBA" id="ARBA00022448"/>
    </source>
</evidence>
<dbReference type="InterPro" id="IPR003439">
    <property type="entry name" value="ABC_transporter-like_ATP-bd"/>
</dbReference>
<dbReference type="InterPro" id="IPR027417">
    <property type="entry name" value="P-loop_NTPase"/>
</dbReference>
<dbReference type="PANTHER" id="PTHR45772">
    <property type="entry name" value="CONSERVED COMPONENT OF ABC TRANSPORTER FOR NATURAL AMINO ACIDS-RELATED"/>
    <property type="match status" value="1"/>
</dbReference>
<reference evidence="6" key="1">
    <citation type="journal article" date="2019" name="Int. J. Syst. Evol. Microbiol.">
        <title>The Global Catalogue of Microorganisms (GCM) 10K type strain sequencing project: providing services to taxonomists for standard genome sequencing and annotation.</title>
        <authorList>
            <consortium name="The Broad Institute Genomics Platform"/>
            <consortium name="The Broad Institute Genome Sequencing Center for Infectious Disease"/>
            <person name="Wu L."/>
            <person name="Ma J."/>
        </authorList>
    </citation>
    <scope>NUCLEOTIDE SEQUENCE [LARGE SCALE GENOMIC DNA]</scope>
    <source>
        <strain evidence="6">JCM 3366</strain>
    </source>
</reference>
<organism evidence="5 6">
    <name type="scientific">Nitratireductor kimnyeongensis</name>
    <dbReference type="NCBI Taxonomy" id="430679"/>
    <lineage>
        <taxon>Bacteria</taxon>
        <taxon>Pseudomonadati</taxon>
        <taxon>Pseudomonadota</taxon>
        <taxon>Alphaproteobacteria</taxon>
        <taxon>Hyphomicrobiales</taxon>
        <taxon>Phyllobacteriaceae</taxon>
        <taxon>Nitratireductor</taxon>
    </lineage>
</organism>
<evidence type="ECO:0000313" key="6">
    <source>
        <dbReference type="Proteomes" id="UP001596107"/>
    </source>
</evidence>
<proteinExistence type="predicted"/>
<dbReference type="Proteomes" id="UP001596107">
    <property type="component" value="Unassembled WGS sequence"/>
</dbReference>
<dbReference type="Pfam" id="PF12399">
    <property type="entry name" value="BCA_ABC_TP_C"/>
    <property type="match status" value="1"/>
</dbReference>
<keyword evidence="1" id="KW-0813">Transport</keyword>
<dbReference type="GO" id="GO:0005524">
    <property type="term" value="F:ATP binding"/>
    <property type="evidence" value="ECO:0007669"/>
    <property type="project" value="UniProtKB-KW"/>
</dbReference>